<comment type="caution">
    <text evidence="1">The sequence shown here is derived from an EMBL/GenBank/DDBJ whole genome shotgun (WGS) entry which is preliminary data.</text>
</comment>
<dbReference type="EMBL" id="CM055113">
    <property type="protein sequence ID" value="KAJ7515422.1"/>
    <property type="molecule type" value="Genomic_DNA"/>
</dbReference>
<keyword evidence="2" id="KW-1185">Reference proteome</keyword>
<protein>
    <submittedName>
        <fullName evidence="1">Uncharacterized protein</fullName>
    </submittedName>
</protein>
<dbReference type="Proteomes" id="UP001162992">
    <property type="component" value="Chromosome 22"/>
</dbReference>
<name>A0ACC2AD27_DIPCM</name>
<sequence length="643" mass="68999">MERATASRGGEIDTASPFQSVKAAVSMFGERADAKALRMLNTEVKRANRNGELQQVQGDLAKLKEQLLLAETAKQQALTELEATRKLVEITTKKLEEALASQSSTPHATTMDANGVVSDTNPSSSLGEELERFKQKHADGIGDLEAAKLEIDMLKLQLQTANDSTSGGARLVKEIAVTTTEAAQKAQNLLTELLDPNNFEKKARVEAESGSEILASTKPAMPSISADEIESLRQKLATAKQLESELAASSATLLTLQAELAAAQESEARLTSIASETSTNLIKTAADLERSRLAEANAIEVAEATAKELEEAKLKLQKLTDENASLPVVVESLKAEVEKAKVELMALKKKESKSVAAATVTADLEKAKADLAVALSAEAKAKEAITSLTTALEQVTMEANEAKLAAAIALEEAQKAKLETEKAIADMSIVEVQLEAAVKETEAAKEAEALAMAELKSLKETIATASSENGEPTSASLISKEEYEALDRKLQETEDLANKRIAAALAQIEAVKASETELQAKLKAAKEEAEANNLAAKDALQRAEKAAAAKAAVEGELRKRRAESEQRRKMTEAVSRSSPLYGGLLEAMPEVKTVQMESLSQVLQIRIPPIDERTLQMEQIVLPKKGHKRSFSKRLASFISGKK</sequence>
<evidence type="ECO:0000313" key="2">
    <source>
        <dbReference type="Proteomes" id="UP001162992"/>
    </source>
</evidence>
<accession>A0ACC2AD27</accession>
<evidence type="ECO:0000313" key="1">
    <source>
        <dbReference type="EMBL" id="KAJ7515422.1"/>
    </source>
</evidence>
<gene>
    <name evidence="1" type="ORF">O6H91_22G012600</name>
</gene>
<reference evidence="2" key="1">
    <citation type="journal article" date="2024" name="Proc. Natl. Acad. Sci. U.S.A.">
        <title>Extraordinary preservation of gene collinearity over three hundred million years revealed in homosporous lycophytes.</title>
        <authorList>
            <person name="Li C."/>
            <person name="Wickell D."/>
            <person name="Kuo L.Y."/>
            <person name="Chen X."/>
            <person name="Nie B."/>
            <person name="Liao X."/>
            <person name="Peng D."/>
            <person name="Ji J."/>
            <person name="Jenkins J."/>
            <person name="Williams M."/>
            <person name="Shu S."/>
            <person name="Plott C."/>
            <person name="Barry K."/>
            <person name="Rajasekar S."/>
            <person name="Grimwood J."/>
            <person name="Han X."/>
            <person name="Sun S."/>
            <person name="Hou Z."/>
            <person name="He W."/>
            <person name="Dai G."/>
            <person name="Sun C."/>
            <person name="Schmutz J."/>
            <person name="Leebens-Mack J.H."/>
            <person name="Li F.W."/>
            <person name="Wang L."/>
        </authorList>
    </citation>
    <scope>NUCLEOTIDE SEQUENCE [LARGE SCALE GENOMIC DNA]</scope>
    <source>
        <strain evidence="2">cv. PW_Plant_1</strain>
    </source>
</reference>
<proteinExistence type="predicted"/>
<organism evidence="1 2">
    <name type="scientific">Diphasiastrum complanatum</name>
    <name type="common">Issler's clubmoss</name>
    <name type="synonym">Lycopodium complanatum</name>
    <dbReference type="NCBI Taxonomy" id="34168"/>
    <lineage>
        <taxon>Eukaryota</taxon>
        <taxon>Viridiplantae</taxon>
        <taxon>Streptophyta</taxon>
        <taxon>Embryophyta</taxon>
        <taxon>Tracheophyta</taxon>
        <taxon>Lycopodiopsida</taxon>
        <taxon>Lycopodiales</taxon>
        <taxon>Lycopodiaceae</taxon>
        <taxon>Lycopodioideae</taxon>
        <taxon>Diphasiastrum</taxon>
    </lineage>
</organism>